<name>A0AC35UD92_9BILA</name>
<evidence type="ECO:0000313" key="1">
    <source>
        <dbReference type="Proteomes" id="UP000095286"/>
    </source>
</evidence>
<dbReference type="Proteomes" id="UP000095286">
    <property type="component" value="Unplaced"/>
</dbReference>
<proteinExistence type="predicted"/>
<accession>A0AC35UD92</accession>
<dbReference type="WBParaSite" id="RSKR_0000962500.1">
    <property type="protein sequence ID" value="RSKR_0000962500.1"/>
    <property type="gene ID" value="RSKR_0000962500"/>
</dbReference>
<organism evidence="1 2">
    <name type="scientific">Rhabditophanes sp. KR3021</name>
    <dbReference type="NCBI Taxonomy" id="114890"/>
    <lineage>
        <taxon>Eukaryota</taxon>
        <taxon>Metazoa</taxon>
        <taxon>Ecdysozoa</taxon>
        <taxon>Nematoda</taxon>
        <taxon>Chromadorea</taxon>
        <taxon>Rhabditida</taxon>
        <taxon>Tylenchina</taxon>
        <taxon>Panagrolaimomorpha</taxon>
        <taxon>Strongyloidoidea</taxon>
        <taxon>Alloionematidae</taxon>
        <taxon>Rhabditophanes</taxon>
    </lineage>
</organism>
<protein>
    <submittedName>
        <fullName evidence="2">Homeobox domain-containing protein</fullName>
    </submittedName>
</protein>
<reference evidence="2" key="1">
    <citation type="submission" date="2016-11" db="UniProtKB">
        <authorList>
            <consortium name="WormBaseParasite"/>
        </authorList>
    </citation>
    <scope>IDENTIFICATION</scope>
    <source>
        <strain evidence="2">KR3021</strain>
    </source>
</reference>
<sequence>MNTDNILNALSVVPPMTIKGEDSDKRHAKKQRRNRTTFTTYQLHELEQAFEKCHYPDVYSREALAQKVKLPEARVQIWYQNRRSKWRRVEKIESSALSEISIMKKGTSGSSMFQNWWPTNNASCVEPFSIAGNDKNPFLQSSSAITNQTNPFYFPYTNYYQAPFMNPTNLLTPSSDQTTKDLQESFKFEINR</sequence>
<evidence type="ECO:0000313" key="2">
    <source>
        <dbReference type="WBParaSite" id="RSKR_0000962500.1"/>
    </source>
</evidence>